<dbReference type="Proteomes" id="UP000030672">
    <property type="component" value="Unassembled WGS sequence"/>
</dbReference>
<proteinExistence type="predicted"/>
<feature type="non-terminal residue" evidence="2">
    <location>
        <position position="1"/>
    </location>
</feature>
<keyword evidence="3" id="KW-1185">Reference proteome</keyword>
<dbReference type="RefSeq" id="XP_040874624.1">
    <property type="nucleotide sequence ID" value="XM_041023889.1"/>
</dbReference>
<gene>
    <name evidence="2" type="ORF">M437DRAFT_61194</name>
</gene>
<evidence type="ECO:0000313" key="3">
    <source>
        <dbReference type="Proteomes" id="UP000030672"/>
    </source>
</evidence>
<dbReference type="GeneID" id="63917262"/>
<evidence type="ECO:0000256" key="1">
    <source>
        <dbReference type="SAM" id="MobiDB-lite"/>
    </source>
</evidence>
<accession>A0A074VAF4</accession>
<dbReference type="AlphaFoldDB" id="A0A074VAF4"/>
<organism evidence="2 3">
    <name type="scientific">Aureobasidium melanogenum (strain CBS 110374)</name>
    <name type="common">Aureobasidium pullulans var. melanogenum</name>
    <dbReference type="NCBI Taxonomy" id="1043003"/>
    <lineage>
        <taxon>Eukaryota</taxon>
        <taxon>Fungi</taxon>
        <taxon>Dikarya</taxon>
        <taxon>Ascomycota</taxon>
        <taxon>Pezizomycotina</taxon>
        <taxon>Dothideomycetes</taxon>
        <taxon>Dothideomycetidae</taxon>
        <taxon>Dothideales</taxon>
        <taxon>Saccotheciaceae</taxon>
        <taxon>Aureobasidium</taxon>
    </lineage>
</organism>
<protein>
    <submittedName>
        <fullName evidence="2">Uncharacterized protein</fullName>
    </submittedName>
</protein>
<evidence type="ECO:0000313" key="2">
    <source>
        <dbReference type="EMBL" id="KEQ57600.1"/>
    </source>
</evidence>
<feature type="region of interest" description="Disordered" evidence="1">
    <location>
        <begin position="86"/>
        <end position="105"/>
    </location>
</feature>
<dbReference type="STRING" id="1043003.A0A074VAF4"/>
<sequence>NFVISRSDGPVKPDHIWNTALDACGLVTPNFGYLSTQSTHGDIRDLAPASRTNHFGPPSGLAKQSVERISNLDRDARNEYLREARRHGLSYKDTKHHGDSTEAESTLRGRHRILSKPKEMRVRNPRWNYPRLGTYQRQHQEIPELPFIQIMHTSAFTYTAARGAAQVVLSLEKQSRKIWPSV</sequence>
<dbReference type="HOGENOM" id="CLU_1485388_0_0_1"/>
<reference evidence="2 3" key="1">
    <citation type="journal article" date="2014" name="BMC Genomics">
        <title>Genome sequencing of four Aureobasidium pullulans varieties: biotechnological potential, stress tolerance, and description of new species.</title>
        <authorList>
            <person name="Gostin Ar C."/>
            <person name="Ohm R.A."/>
            <person name="Kogej T."/>
            <person name="Sonjak S."/>
            <person name="Turk M."/>
            <person name="Zajc J."/>
            <person name="Zalar P."/>
            <person name="Grube M."/>
            <person name="Sun H."/>
            <person name="Han J."/>
            <person name="Sharma A."/>
            <person name="Chiniquy J."/>
            <person name="Ngan C.Y."/>
            <person name="Lipzen A."/>
            <person name="Barry K."/>
            <person name="Grigoriev I.V."/>
            <person name="Gunde-Cimerman N."/>
        </authorList>
    </citation>
    <scope>NUCLEOTIDE SEQUENCE [LARGE SCALE GENOMIC DNA]</scope>
    <source>
        <strain evidence="2 3">CBS 110374</strain>
    </source>
</reference>
<name>A0A074VAF4_AURM1</name>
<feature type="compositionally biased region" description="Basic and acidic residues" evidence="1">
    <location>
        <begin position="90"/>
        <end position="100"/>
    </location>
</feature>
<dbReference type="EMBL" id="KL584884">
    <property type="protein sequence ID" value="KEQ57600.1"/>
    <property type="molecule type" value="Genomic_DNA"/>
</dbReference>